<dbReference type="Pfam" id="PF02767">
    <property type="entry name" value="DNA_pol3_beta_2"/>
    <property type="match status" value="1"/>
</dbReference>
<keyword evidence="4" id="KW-0963">Cytoplasm</keyword>
<dbReference type="KEGG" id="pami:JCM7686_2027"/>
<dbReference type="Pfam" id="PF00712">
    <property type="entry name" value="DNA_pol3_beta"/>
    <property type="match status" value="1"/>
</dbReference>
<feature type="compositionally biased region" description="Pro residues" evidence="12">
    <location>
        <begin position="23"/>
        <end position="38"/>
    </location>
</feature>
<feature type="compositionally biased region" description="Low complexity" evidence="12">
    <location>
        <begin position="60"/>
        <end position="76"/>
    </location>
</feature>
<evidence type="ECO:0000256" key="5">
    <source>
        <dbReference type="ARBA" id="ARBA00022679"/>
    </source>
</evidence>
<keyword evidence="6 15" id="KW-0548">Nucleotidyltransferase</keyword>
<evidence type="ECO:0000256" key="12">
    <source>
        <dbReference type="SAM" id="MobiDB-lite"/>
    </source>
</evidence>
<gene>
    <name evidence="15" type="ORF">JCM7686_2027</name>
</gene>
<keyword evidence="5 15" id="KW-0808">Transferase</keyword>
<comment type="subcellular location">
    <subcellularLocation>
        <location evidence="1">Cytoplasm</location>
    </subcellularLocation>
</comment>
<keyword evidence="7" id="KW-0235">DNA replication</keyword>
<feature type="compositionally biased region" description="Basic residues" evidence="12">
    <location>
        <begin position="191"/>
        <end position="200"/>
    </location>
</feature>
<keyword evidence="16" id="KW-1185">Reference proteome</keyword>
<name>S5YCF4_PARAH</name>
<accession>S5YCF4</accession>
<dbReference type="GO" id="GO:0003677">
    <property type="term" value="F:DNA binding"/>
    <property type="evidence" value="ECO:0007669"/>
    <property type="project" value="UniProtKB-KW"/>
</dbReference>
<dbReference type="GO" id="GO:0003887">
    <property type="term" value="F:DNA-directed DNA polymerase activity"/>
    <property type="evidence" value="ECO:0007669"/>
    <property type="project" value="UniProtKB-KW"/>
</dbReference>
<dbReference type="SMART" id="SM00480">
    <property type="entry name" value="POL3Bc"/>
    <property type="match status" value="1"/>
</dbReference>
<dbReference type="InterPro" id="IPR022637">
    <property type="entry name" value="DNA_polIII_beta_cen"/>
</dbReference>
<dbReference type="GO" id="GO:0006271">
    <property type="term" value="P:DNA strand elongation involved in DNA replication"/>
    <property type="evidence" value="ECO:0007669"/>
    <property type="project" value="TreeGrafter"/>
</dbReference>
<dbReference type="SUPFAM" id="SSF55979">
    <property type="entry name" value="DNA clamp"/>
    <property type="match status" value="3"/>
</dbReference>
<dbReference type="HOGENOM" id="CLU_445386_0_0_5"/>
<dbReference type="Proteomes" id="UP000015480">
    <property type="component" value="Chromosome"/>
</dbReference>
<dbReference type="GO" id="GO:0009360">
    <property type="term" value="C:DNA polymerase III complex"/>
    <property type="evidence" value="ECO:0007669"/>
    <property type="project" value="InterPro"/>
</dbReference>
<evidence type="ECO:0000256" key="7">
    <source>
        <dbReference type="ARBA" id="ARBA00022705"/>
    </source>
</evidence>
<organism evidence="15 16">
    <name type="scientific">Paracoccus aminophilus JCM 7686</name>
    <dbReference type="NCBI Taxonomy" id="1367847"/>
    <lineage>
        <taxon>Bacteria</taxon>
        <taxon>Pseudomonadati</taxon>
        <taxon>Pseudomonadota</taxon>
        <taxon>Alphaproteobacteria</taxon>
        <taxon>Rhodobacterales</taxon>
        <taxon>Paracoccaceae</taxon>
        <taxon>Paracoccus</taxon>
    </lineage>
</organism>
<feature type="region of interest" description="Disordered" evidence="12">
    <location>
        <begin position="60"/>
        <end position="156"/>
    </location>
</feature>
<dbReference type="PATRIC" id="fig|1367847.3.peg.2021"/>
<evidence type="ECO:0000259" key="14">
    <source>
        <dbReference type="Pfam" id="PF02767"/>
    </source>
</evidence>
<evidence type="ECO:0000313" key="15">
    <source>
        <dbReference type="EMBL" id="AGT09108.1"/>
    </source>
</evidence>
<evidence type="ECO:0000256" key="2">
    <source>
        <dbReference type="ARBA" id="ARBA00010752"/>
    </source>
</evidence>
<evidence type="ECO:0000256" key="11">
    <source>
        <dbReference type="ARBA" id="ARBA00033276"/>
    </source>
</evidence>
<feature type="region of interest" description="Disordered" evidence="12">
    <location>
        <begin position="10"/>
        <end position="47"/>
    </location>
</feature>
<dbReference type="InterPro" id="IPR022634">
    <property type="entry name" value="DNA_polIII_beta_N"/>
</dbReference>
<comment type="similarity">
    <text evidence="2">Belongs to the beta sliding clamp family.</text>
</comment>
<proteinExistence type="inferred from homology"/>
<evidence type="ECO:0000313" key="16">
    <source>
        <dbReference type="Proteomes" id="UP000015480"/>
    </source>
</evidence>
<keyword evidence="9" id="KW-0238">DNA-binding</keyword>
<feature type="compositionally biased region" description="Polar residues" evidence="12">
    <location>
        <begin position="12"/>
        <end position="22"/>
    </location>
</feature>
<evidence type="ECO:0000256" key="1">
    <source>
        <dbReference type="ARBA" id="ARBA00004496"/>
    </source>
</evidence>
<dbReference type="eggNOG" id="COG0592">
    <property type="taxonomic scope" value="Bacteria"/>
</dbReference>
<dbReference type="PANTHER" id="PTHR30478">
    <property type="entry name" value="DNA POLYMERASE III SUBUNIT BETA"/>
    <property type="match status" value="1"/>
</dbReference>
<feature type="region of interest" description="Disordered" evidence="12">
    <location>
        <begin position="173"/>
        <end position="223"/>
    </location>
</feature>
<evidence type="ECO:0000256" key="4">
    <source>
        <dbReference type="ARBA" id="ARBA00022490"/>
    </source>
</evidence>
<dbReference type="Gene3D" id="3.10.150.10">
    <property type="entry name" value="DNA Polymerase III, subunit A, domain 2"/>
    <property type="match status" value="1"/>
</dbReference>
<dbReference type="InterPro" id="IPR001001">
    <property type="entry name" value="DNA_polIII_beta"/>
</dbReference>
<dbReference type="EMBL" id="CP006650">
    <property type="protein sequence ID" value="AGT09108.1"/>
    <property type="molecule type" value="Genomic_DNA"/>
</dbReference>
<evidence type="ECO:0000256" key="9">
    <source>
        <dbReference type="ARBA" id="ARBA00023125"/>
    </source>
</evidence>
<feature type="domain" description="DNA polymerase III beta sliding clamp central" evidence="14">
    <location>
        <begin position="383"/>
        <end position="496"/>
    </location>
</feature>
<dbReference type="GO" id="GO:0008408">
    <property type="term" value="F:3'-5' exonuclease activity"/>
    <property type="evidence" value="ECO:0007669"/>
    <property type="project" value="InterPro"/>
</dbReference>
<dbReference type="InterPro" id="IPR046938">
    <property type="entry name" value="DNA_clamp_sf"/>
</dbReference>
<dbReference type="STRING" id="1367847.JCM7686_2027"/>
<dbReference type="PANTHER" id="PTHR30478:SF0">
    <property type="entry name" value="BETA SLIDING CLAMP"/>
    <property type="match status" value="1"/>
</dbReference>
<feature type="domain" description="DNA polymerase III beta sliding clamp N-terminal" evidence="13">
    <location>
        <begin position="249"/>
        <end position="337"/>
    </location>
</feature>
<protein>
    <recommendedName>
        <fullName evidence="3">Beta sliding clamp</fullName>
    </recommendedName>
    <alternativeName>
        <fullName evidence="11">Beta-clamp processivity factor</fullName>
    </alternativeName>
    <alternativeName>
        <fullName evidence="10">DNA polymerase III beta sliding clamp subunit</fullName>
    </alternativeName>
</protein>
<evidence type="ECO:0000259" key="13">
    <source>
        <dbReference type="Pfam" id="PF00712"/>
    </source>
</evidence>
<feature type="compositionally biased region" description="Basic and acidic residues" evidence="12">
    <location>
        <begin position="173"/>
        <end position="184"/>
    </location>
</feature>
<dbReference type="Gene3D" id="3.70.10.10">
    <property type="match status" value="1"/>
</dbReference>
<evidence type="ECO:0000256" key="6">
    <source>
        <dbReference type="ARBA" id="ARBA00022695"/>
    </source>
</evidence>
<keyword evidence="8" id="KW-0239">DNA-directed DNA polymerase</keyword>
<reference evidence="15 16" key="1">
    <citation type="journal article" date="2014" name="BMC Genomics">
        <title>Architecture and functions of a multipartite genome of the methylotrophic bacterium Paracoccus aminophilus JCM 7686, containing primary and secondary chromids.</title>
        <authorList>
            <person name="Dziewit L."/>
            <person name="Czarnecki J."/>
            <person name="Wibberg D."/>
            <person name="Radlinska M."/>
            <person name="Mrozek P."/>
            <person name="Szymczak M."/>
            <person name="Schluter A."/>
            <person name="Puhler A."/>
            <person name="Bartosik D."/>
        </authorList>
    </citation>
    <scope>NUCLEOTIDE SEQUENCE [LARGE SCALE GENOMIC DNA]</scope>
    <source>
        <strain evidence="15">JCM 7686</strain>
    </source>
</reference>
<evidence type="ECO:0000256" key="8">
    <source>
        <dbReference type="ARBA" id="ARBA00022932"/>
    </source>
</evidence>
<dbReference type="CDD" id="cd00140">
    <property type="entry name" value="beta_clamp"/>
    <property type="match status" value="1"/>
</dbReference>
<evidence type="ECO:0000256" key="3">
    <source>
        <dbReference type="ARBA" id="ARBA00021035"/>
    </source>
</evidence>
<evidence type="ECO:0000256" key="10">
    <source>
        <dbReference type="ARBA" id="ARBA00030988"/>
    </source>
</evidence>
<sequence>MCWMKTPCIGSRHQSSWRCTPNSTPPALIPRPASPSPPTERSRAAEMAVPVAPRIPAARLLPGAAGSPRGRAALGAIPPTRTAPGGTGHSRASAAQGSRHGYSEQLRRHAGSASASDRQRWRRDHAQRRPQAPQGPACEGDRRGPPAERPNLWHRRRRASAVCRTVRAAGCGEERPDRAAKGADGRGQSPRLRHQGHAQGHRAAQARQGRCGRGRGHSRNVQSSIGNDVMNAFSEVIAEAAPAASATTIRCTVADLRRAVSLAAGVVERWNLIPVLACLAFHPAAGKLTICGTDLDRLLSIDCPAECFAEFGSFTLDARQVSALLRGAEAKEIVTIQREPADAAGDVLSIQLGPLTIKRRQLIPIEDWPVMAEMDGEHEAITLPEGALRKVLDTCRHCISSEETRYYLNGVYIHAVEGLLAGVATDGHRLALCSSGHQWPLAAQILPTRAVATLGALLTVGGSNPISVTGWTKPRMKFAGEGWSLTVKTIDGTFPDYDRVIPKPNSDNYKGRAVLAPALFRRIPPGITSERHAAARLDLAERKLSISAPSDGLDASLPIEAEGEVTTGFNIRYLRDFTMHHGTIRLQINGSGDAALIHSEDPDFLGAIMPMRV</sequence>
<dbReference type="AlphaFoldDB" id="S5YCF4"/>
<dbReference type="GO" id="GO:0005737">
    <property type="term" value="C:cytoplasm"/>
    <property type="evidence" value="ECO:0007669"/>
    <property type="project" value="UniProtKB-SubCell"/>
</dbReference>